<evidence type="ECO:0000259" key="3">
    <source>
        <dbReference type="Pfam" id="PF00501"/>
    </source>
</evidence>
<evidence type="ECO:0000256" key="2">
    <source>
        <dbReference type="ARBA" id="ARBA00022598"/>
    </source>
</evidence>
<keyword evidence="5" id="KW-1185">Reference proteome</keyword>
<dbReference type="PANTHER" id="PTHR43201:SF5">
    <property type="entry name" value="MEDIUM-CHAIN ACYL-COA LIGASE ACSF2, MITOCHONDRIAL"/>
    <property type="match status" value="1"/>
</dbReference>
<gene>
    <name evidence="4" type="ORF">SAMN02927921_00533</name>
</gene>
<sequence length="364" mass="40040">MTNTAGLSITYKNIHNRFKLDGNYFSREDLSLVAYNFIKEGEPYQKAIGDFLLDWIDDKDTITAFTSGSTGNPKKIQLEKQSMVNSALATGDFFGISVGDRALLCLPVAYIAGKMMLVRAMILGLEIDLIRPVSAPLEETCNGYDFVAMTPMQVEHSVAALDRIKTLIVGGAPMSGALKAKLTETSCSVYETYGMTETVSHIAAKKITGNDGEAASCFHALPGVGISTDERGCLVIDAPEISGKQVVTNDLVELVAENTFRWLGRYDHVINSGGIKLIPEQIEEKLRSIIPGRFYVSGVKDARLGEKLVLFVEESSNPGWTAEAVEKAIRTLHSLGKYEVPKEIRLEKNFRETQNGKLLRHRDL</sequence>
<dbReference type="STRING" id="1150368.SAMN02927921_00533"/>
<protein>
    <submittedName>
        <fullName evidence="4">O-succinylbenzoic acid--CoA ligase</fullName>
    </submittedName>
</protein>
<dbReference type="Proteomes" id="UP000182248">
    <property type="component" value="Unassembled WGS sequence"/>
</dbReference>
<dbReference type="AlphaFoldDB" id="A0A1K1MB58"/>
<dbReference type="RefSeq" id="WP_072315908.1">
    <property type="nucleotide sequence ID" value="NZ_FPJE01000002.1"/>
</dbReference>
<dbReference type="GO" id="GO:0031956">
    <property type="term" value="F:medium-chain fatty acid-CoA ligase activity"/>
    <property type="evidence" value="ECO:0007669"/>
    <property type="project" value="TreeGrafter"/>
</dbReference>
<dbReference type="InterPro" id="IPR042099">
    <property type="entry name" value="ANL_N_sf"/>
</dbReference>
<name>A0A1K1MB58_9FLAO</name>
<dbReference type="Gene3D" id="3.30.300.30">
    <property type="match status" value="1"/>
</dbReference>
<comment type="similarity">
    <text evidence="1">Belongs to the ATP-dependent AMP-binding enzyme family.</text>
</comment>
<evidence type="ECO:0000256" key="1">
    <source>
        <dbReference type="ARBA" id="ARBA00006432"/>
    </source>
</evidence>
<dbReference type="Gene3D" id="3.40.50.12780">
    <property type="entry name" value="N-terminal domain of ligase-like"/>
    <property type="match status" value="1"/>
</dbReference>
<reference evidence="4 5" key="1">
    <citation type="submission" date="2016-11" db="EMBL/GenBank/DDBJ databases">
        <authorList>
            <person name="Jaros S."/>
            <person name="Januszkiewicz K."/>
            <person name="Wedrychowicz H."/>
        </authorList>
    </citation>
    <scope>NUCLEOTIDE SEQUENCE [LARGE SCALE GENOMIC DNA]</scope>
    <source>
        <strain evidence="4 5">CGMCC 1.12145</strain>
    </source>
</reference>
<dbReference type="OrthoDB" id="8870348at2"/>
<dbReference type="InterPro" id="IPR000873">
    <property type="entry name" value="AMP-dep_synth/lig_dom"/>
</dbReference>
<dbReference type="Pfam" id="PF00501">
    <property type="entry name" value="AMP-binding"/>
    <property type="match status" value="1"/>
</dbReference>
<evidence type="ECO:0000313" key="5">
    <source>
        <dbReference type="Proteomes" id="UP000182248"/>
    </source>
</evidence>
<dbReference type="SUPFAM" id="SSF56801">
    <property type="entry name" value="Acetyl-CoA synthetase-like"/>
    <property type="match status" value="1"/>
</dbReference>
<keyword evidence="2 4" id="KW-0436">Ligase</keyword>
<organism evidence="4 5">
    <name type="scientific">Sinomicrobium oceani</name>
    <dbReference type="NCBI Taxonomy" id="1150368"/>
    <lineage>
        <taxon>Bacteria</taxon>
        <taxon>Pseudomonadati</taxon>
        <taxon>Bacteroidota</taxon>
        <taxon>Flavobacteriia</taxon>
        <taxon>Flavobacteriales</taxon>
        <taxon>Flavobacteriaceae</taxon>
        <taxon>Sinomicrobium</taxon>
    </lineage>
</organism>
<dbReference type="EMBL" id="FPJE01000002">
    <property type="protein sequence ID" value="SFW20394.1"/>
    <property type="molecule type" value="Genomic_DNA"/>
</dbReference>
<feature type="domain" description="AMP-dependent synthetase/ligase" evidence="3">
    <location>
        <begin position="64"/>
        <end position="224"/>
    </location>
</feature>
<dbReference type="PANTHER" id="PTHR43201">
    <property type="entry name" value="ACYL-COA SYNTHETASE"/>
    <property type="match status" value="1"/>
</dbReference>
<evidence type="ECO:0000313" key="4">
    <source>
        <dbReference type="EMBL" id="SFW20394.1"/>
    </source>
</evidence>
<dbReference type="GO" id="GO:0006631">
    <property type="term" value="P:fatty acid metabolic process"/>
    <property type="evidence" value="ECO:0007669"/>
    <property type="project" value="TreeGrafter"/>
</dbReference>
<proteinExistence type="inferred from homology"/>
<accession>A0A1K1MB58</accession>
<dbReference type="InterPro" id="IPR045851">
    <property type="entry name" value="AMP-bd_C_sf"/>
</dbReference>